<gene>
    <name evidence="2" type="primary">fxsA</name>
    <name evidence="2" type="ORF">V2S66_14990</name>
</gene>
<dbReference type="NCBIfam" id="TIGR04268">
    <property type="entry name" value="FxSxx-COOH"/>
    <property type="match status" value="1"/>
</dbReference>
<proteinExistence type="predicted"/>
<organism evidence="2 3">
    <name type="scientific">Actinacidiphila polyblastidii</name>
    <dbReference type="NCBI Taxonomy" id="3110430"/>
    <lineage>
        <taxon>Bacteria</taxon>
        <taxon>Bacillati</taxon>
        <taxon>Actinomycetota</taxon>
        <taxon>Actinomycetes</taxon>
        <taxon>Kitasatosporales</taxon>
        <taxon>Streptomycetaceae</taxon>
        <taxon>Actinacidiphila</taxon>
    </lineage>
</organism>
<dbReference type="EMBL" id="JAZEWV010000010">
    <property type="protein sequence ID" value="MEE4543270.1"/>
    <property type="molecule type" value="Genomic_DNA"/>
</dbReference>
<evidence type="ECO:0000313" key="2">
    <source>
        <dbReference type="EMBL" id="MEE4543270.1"/>
    </source>
</evidence>
<evidence type="ECO:0000313" key="3">
    <source>
        <dbReference type="Proteomes" id="UP001344658"/>
    </source>
</evidence>
<keyword evidence="3" id="KW-1185">Reference proteome</keyword>
<dbReference type="Proteomes" id="UP001344658">
    <property type="component" value="Unassembled WGS sequence"/>
</dbReference>
<accession>A0ABU7PBT5</accession>
<dbReference type="InterPro" id="IPR026334">
    <property type="entry name" value="FxSxx-COOH"/>
</dbReference>
<name>A0ABU7PBT5_9ACTN</name>
<feature type="compositionally biased region" description="Basic and acidic residues" evidence="1">
    <location>
        <begin position="1"/>
        <end position="14"/>
    </location>
</feature>
<evidence type="ECO:0000256" key="1">
    <source>
        <dbReference type="SAM" id="MobiDB-lite"/>
    </source>
</evidence>
<comment type="caution">
    <text evidence="2">The sequence shown here is derived from an EMBL/GenBank/DDBJ whole genome shotgun (WGS) entry which is preliminary data.</text>
</comment>
<protein>
    <submittedName>
        <fullName evidence="2">FxSxx-COOH cyclophane-containing RiPP peptide</fullName>
    </submittedName>
</protein>
<dbReference type="RefSeq" id="WP_330795525.1">
    <property type="nucleotide sequence ID" value="NZ_JAZEWV010000010.1"/>
</dbReference>
<reference evidence="2 3" key="1">
    <citation type="submission" date="2023-12" db="EMBL/GenBank/DDBJ databases">
        <title>Streptomyces sp. V4-01.</title>
        <authorList>
            <person name="Somphong A."/>
            <person name="Phongsopitanun W."/>
        </authorList>
    </citation>
    <scope>NUCLEOTIDE SEQUENCE [LARGE SCALE GENOMIC DNA]</scope>
    <source>
        <strain evidence="2 3">V4-01</strain>
    </source>
</reference>
<sequence>MEQHPHGASEHEDPAADPAADPPDPDLQAMDLETLRTVSHPVLAALIADLRARVAAPGSEALWGFDNSM</sequence>
<feature type="region of interest" description="Disordered" evidence="1">
    <location>
        <begin position="1"/>
        <end position="30"/>
    </location>
</feature>